<proteinExistence type="inferred from homology"/>
<dbReference type="Pfam" id="PF01852">
    <property type="entry name" value="START"/>
    <property type="match status" value="1"/>
</dbReference>
<evidence type="ECO:0000259" key="13">
    <source>
        <dbReference type="PROSITE" id="PS50071"/>
    </source>
</evidence>
<dbReference type="PANTHER" id="PTHR45654:SF94">
    <property type="entry name" value="START DOMAIN, HOMEODOMAIN-LIKE, START-LIKE DOMAIN PROTEIN-RELATED"/>
    <property type="match status" value="1"/>
</dbReference>
<keyword evidence="8 9" id="KW-0539">Nucleus</keyword>
<comment type="subcellular location">
    <subcellularLocation>
        <location evidence="1 9 10">Nucleus</location>
    </subcellularLocation>
</comment>
<keyword evidence="7" id="KW-0804">Transcription</keyword>
<feature type="DNA-binding region" description="Homeobox" evidence="9">
    <location>
        <begin position="53"/>
        <end position="112"/>
    </location>
</feature>
<evidence type="ECO:0000256" key="9">
    <source>
        <dbReference type="PROSITE-ProRule" id="PRU00108"/>
    </source>
</evidence>
<organism evidence="15 16">
    <name type="scientific">Tagetes erecta</name>
    <name type="common">African marigold</name>
    <dbReference type="NCBI Taxonomy" id="13708"/>
    <lineage>
        <taxon>Eukaryota</taxon>
        <taxon>Viridiplantae</taxon>
        <taxon>Streptophyta</taxon>
        <taxon>Embryophyta</taxon>
        <taxon>Tracheophyta</taxon>
        <taxon>Spermatophyta</taxon>
        <taxon>Magnoliopsida</taxon>
        <taxon>eudicotyledons</taxon>
        <taxon>Gunneridae</taxon>
        <taxon>Pentapetalae</taxon>
        <taxon>asterids</taxon>
        <taxon>campanulids</taxon>
        <taxon>Asterales</taxon>
        <taxon>Asteraceae</taxon>
        <taxon>Asteroideae</taxon>
        <taxon>Heliantheae alliance</taxon>
        <taxon>Tageteae</taxon>
        <taxon>Tagetes</taxon>
    </lineage>
</organism>
<evidence type="ECO:0000256" key="5">
    <source>
        <dbReference type="ARBA" id="ARBA00023125"/>
    </source>
</evidence>
<dbReference type="PROSITE" id="PS00027">
    <property type="entry name" value="HOMEOBOX_1"/>
    <property type="match status" value="1"/>
</dbReference>
<dbReference type="GO" id="GO:0008289">
    <property type="term" value="F:lipid binding"/>
    <property type="evidence" value="ECO:0007669"/>
    <property type="project" value="InterPro"/>
</dbReference>
<dbReference type="PANTHER" id="PTHR45654">
    <property type="entry name" value="HOMEOBOX-LEUCINE ZIPPER PROTEIN MERISTEM L1"/>
    <property type="match status" value="1"/>
</dbReference>
<evidence type="ECO:0000256" key="8">
    <source>
        <dbReference type="ARBA" id="ARBA00023242"/>
    </source>
</evidence>
<evidence type="ECO:0000259" key="14">
    <source>
        <dbReference type="PROSITE" id="PS50848"/>
    </source>
</evidence>
<dbReference type="InterPro" id="IPR017970">
    <property type="entry name" value="Homeobox_CS"/>
</dbReference>
<dbReference type="InterPro" id="IPR057993">
    <property type="entry name" value="HD-Zip_IV_C"/>
</dbReference>
<protein>
    <submittedName>
        <fullName evidence="15">Uncharacterized protein</fullName>
    </submittedName>
</protein>
<dbReference type="EMBL" id="JAUHHV010000005">
    <property type="protein sequence ID" value="KAK1422618.1"/>
    <property type="molecule type" value="Genomic_DNA"/>
</dbReference>
<dbReference type="Proteomes" id="UP001229421">
    <property type="component" value="Unassembled WGS sequence"/>
</dbReference>
<dbReference type="GO" id="GO:0005634">
    <property type="term" value="C:nucleus"/>
    <property type="evidence" value="ECO:0007669"/>
    <property type="project" value="UniProtKB-SubCell"/>
</dbReference>
<dbReference type="InterPro" id="IPR009057">
    <property type="entry name" value="Homeodomain-like_sf"/>
</dbReference>
<gene>
    <name evidence="15" type="ORF">QVD17_17903</name>
</gene>
<feature type="domain" description="START" evidence="14">
    <location>
        <begin position="229"/>
        <end position="464"/>
    </location>
</feature>
<dbReference type="Pfam" id="PF00046">
    <property type="entry name" value="Homeodomain"/>
    <property type="match status" value="1"/>
</dbReference>
<evidence type="ECO:0000256" key="1">
    <source>
        <dbReference type="ARBA" id="ARBA00004123"/>
    </source>
</evidence>
<dbReference type="InterPro" id="IPR001356">
    <property type="entry name" value="HD"/>
</dbReference>
<name>A0AAD8KJH7_TARER</name>
<evidence type="ECO:0000256" key="2">
    <source>
        <dbReference type="ARBA" id="ARBA00006789"/>
    </source>
</evidence>
<evidence type="ECO:0000256" key="10">
    <source>
        <dbReference type="RuleBase" id="RU000682"/>
    </source>
</evidence>
<dbReference type="GO" id="GO:0000981">
    <property type="term" value="F:DNA-binding transcription factor activity, RNA polymerase II-specific"/>
    <property type="evidence" value="ECO:0007669"/>
    <property type="project" value="InterPro"/>
</dbReference>
<dbReference type="AlphaFoldDB" id="A0AAD8KJH7"/>
<evidence type="ECO:0000313" key="16">
    <source>
        <dbReference type="Proteomes" id="UP001229421"/>
    </source>
</evidence>
<evidence type="ECO:0000256" key="7">
    <source>
        <dbReference type="ARBA" id="ARBA00023163"/>
    </source>
</evidence>
<feature type="domain" description="Homeobox" evidence="13">
    <location>
        <begin position="51"/>
        <end position="111"/>
    </location>
</feature>
<keyword evidence="16" id="KW-1185">Reference proteome</keyword>
<feature type="coiled-coil region" evidence="11">
    <location>
        <begin position="110"/>
        <end position="140"/>
    </location>
</feature>
<comment type="caution">
    <text evidence="15">The sequence shown here is derived from an EMBL/GenBank/DDBJ whole genome shotgun (WGS) entry which is preliminary data.</text>
</comment>
<keyword evidence="5 9" id="KW-0238">DNA-binding</keyword>
<dbReference type="GO" id="GO:0003677">
    <property type="term" value="F:DNA binding"/>
    <property type="evidence" value="ECO:0007669"/>
    <property type="project" value="UniProtKB-UniRule"/>
</dbReference>
<evidence type="ECO:0000256" key="3">
    <source>
        <dbReference type="ARBA" id="ARBA00023015"/>
    </source>
</evidence>
<sequence length="717" mass="79694">MFQPDMSENLHDHVVDMSHETPENNLGDDDHNPSNMEVPSSDDQDPNLSNNKKSRLHHRHNQDQIQELEGFFKECPHPNNKQRKELSKKLSLRPSQVKFWFQNKRTQIKAQRERIANIRLREENEKLRAEDMRLKEVLANAICRNCKGPVTNGEMSFDEQRLRIENDHLHEEIKKLSGIIDKYAGKQPLTYPDVSSNGSAHSRALPRFTPQQGMFAANDPPARSMALHIQTEKTVIIDLAIAAMDELIKMVDAGEPLWVPTLNDLSHETLNEDEYMRLFPRGSASKPTGLKSEGSRESMVVMMNHMTLVEILMDANQWSNMFCGMVPRATTLEVISSGVTVGNFNGALQVMAAEYQVPSPLVRTRESYFARYCKQLDNGTWAVVDVSVLDNMRSSSIARCRRRPSGCLIQALPNGCSKVTWIENVEVDTEVIHDLYKVVVNSGLAFGAKRWVATLERQCKRLVTASDIPEDLGGKYMYLNLKSMLKLAERMVLSYCRGVGASTAHTWTTLSGGGLDNVRVMTQKSMDDPGKPHGIVLSAATSIWLPIPPKQVFNFLRDVNFRSKWDFFSNCEPVQEMAHIANGRDPENCVSLLRVNSANSSESNILLLQETSSDSTGSYVIYAPVDVAAMNVVLNGGDPDYVAFLPSGFAILPDGPGQYEGEVVEVGTGGSLITVALQILATSDPTAKISVGSVETANALIKCTVERIKCALVSDNV</sequence>
<reference evidence="15" key="1">
    <citation type="journal article" date="2023" name="bioRxiv">
        <title>Improved chromosome-level genome assembly for marigold (Tagetes erecta).</title>
        <authorList>
            <person name="Jiang F."/>
            <person name="Yuan L."/>
            <person name="Wang S."/>
            <person name="Wang H."/>
            <person name="Xu D."/>
            <person name="Wang A."/>
            <person name="Fan W."/>
        </authorList>
    </citation>
    <scope>NUCLEOTIDE SEQUENCE</scope>
    <source>
        <strain evidence="15">WSJ</strain>
        <tissue evidence="15">Leaf</tissue>
    </source>
</reference>
<evidence type="ECO:0000256" key="11">
    <source>
        <dbReference type="SAM" id="Coils"/>
    </source>
</evidence>
<evidence type="ECO:0000256" key="4">
    <source>
        <dbReference type="ARBA" id="ARBA00023054"/>
    </source>
</evidence>
<dbReference type="PROSITE" id="PS50848">
    <property type="entry name" value="START"/>
    <property type="match status" value="1"/>
</dbReference>
<dbReference type="SMART" id="SM00234">
    <property type="entry name" value="START"/>
    <property type="match status" value="1"/>
</dbReference>
<keyword evidence="6 9" id="KW-0371">Homeobox</keyword>
<evidence type="ECO:0000256" key="6">
    <source>
        <dbReference type="ARBA" id="ARBA00023155"/>
    </source>
</evidence>
<dbReference type="FunFam" id="3.30.530.20:FF:000026">
    <property type="entry name" value="Homeobox-leucine zipper protein GLABRA 2"/>
    <property type="match status" value="1"/>
</dbReference>
<dbReference type="SUPFAM" id="SSF46689">
    <property type="entry name" value="Homeodomain-like"/>
    <property type="match status" value="1"/>
</dbReference>
<dbReference type="Gene3D" id="1.10.10.60">
    <property type="entry name" value="Homeodomain-like"/>
    <property type="match status" value="1"/>
</dbReference>
<dbReference type="CDD" id="cd00086">
    <property type="entry name" value="homeodomain"/>
    <property type="match status" value="1"/>
</dbReference>
<dbReference type="Pfam" id="PF25797">
    <property type="entry name" value="PDF2_C"/>
    <property type="match status" value="1"/>
</dbReference>
<dbReference type="CDD" id="cd08875">
    <property type="entry name" value="START_ArGLABRA2_like"/>
    <property type="match status" value="1"/>
</dbReference>
<dbReference type="InterPro" id="IPR042160">
    <property type="entry name" value="HD-Zip_IV"/>
</dbReference>
<evidence type="ECO:0000256" key="12">
    <source>
        <dbReference type="SAM" id="MobiDB-lite"/>
    </source>
</evidence>
<dbReference type="InterPro" id="IPR002913">
    <property type="entry name" value="START_lipid-bd_dom"/>
</dbReference>
<comment type="similarity">
    <text evidence="2">Belongs to the HD-ZIP homeobox family. Class IV subfamily.</text>
</comment>
<dbReference type="GO" id="GO:0030154">
    <property type="term" value="P:cell differentiation"/>
    <property type="evidence" value="ECO:0007669"/>
    <property type="project" value="UniProtKB-ARBA"/>
</dbReference>
<dbReference type="SUPFAM" id="SSF55961">
    <property type="entry name" value="Bet v1-like"/>
    <property type="match status" value="2"/>
</dbReference>
<feature type="compositionally biased region" description="Basic and acidic residues" evidence="12">
    <location>
        <begin position="18"/>
        <end position="32"/>
    </location>
</feature>
<accession>A0AAD8KJH7</accession>
<dbReference type="PROSITE" id="PS50071">
    <property type="entry name" value="HOMEOBOX_2"/>
    <property type="match status" value="1"/>
</dbReference>
<evidence type="ECO:0000313" key="15">
    <source>
        <dbReference type="EMBL" id="KAK1422618.1"/>
    </source>
</evidence>
<dbReference type="SMART" id="SM00389">
    <property type="entry name" value="HOX"/>
    <property type="match status" value="1"/>
</dbReference>
<dbReference type="FunFam" id="1.10.10.60:FF:000229">
    <property type="entry name" value="Homeobox-leucine zipper protein HDG1"/>
    <property type="match status" value="1"/>
</dbReference>
<dbReference type="InterPro" id="IPR023393">
    <property type="entry name" value="START-like_dom_sf"/>
</dbReference>
<dbReference type="Gene3D" id="3.30.530.20">
    <property type="match status" value="1"/>
</dbReference>
<keyword evidence="3" id="KW-0805">Transcription regulation</keyword>
<feature type="region of interest" description="Disordered" evidence="12">
    <location>
        <begin position="18"/>
        <end position="61"/>
    </location>
</feature>
<keyword evidence="4 11" id="KW-0175">Coiled coil</keyword>